<evidence type="ECO:0000313" key="2">
    <source>
        <dbReference type="EMBL" id="RNA34519.1"/>
    </source>
</evidence>
<evidence type="ECO:0000313" key="3">
    <source>
        <dbReference type="Proteomes" id="UP000276133"/>
    </source>
</evidence>
<keyword evidence="1" id="KW-1133">Transmembrane helix</keyword>
<keyword evidence="1" id="KW-0472">Membrane</keyword>
<proteinExistence type="predicted"/>
<evidence type="ECO:0000256" key="1">
    <source>
        <dbReference type="SAM" id="Phobius"/>
    </source>
</evidence>
<name>A0A3M7SFM5_BRAPC</name>
<keyword evidence="3" id="KW-1185">Reference proteome</keyword>
<dbReference type="Proteomes" id="UP000276133">
    <property type="component" value="Unassembled WGS sequence"/>
</dbReference>
<keyword evidence="1" id="KW-0812">Transmembrane</keyword>
<dbReference type="AlphaFoldDB" id="A0A3M7SFM5"/>
<dbReference type="EMBL" id="REGN01001460">
    <property type="protein sequence ID" value="RNA34519.1"/>
    <property type="molecule type" value="Genomic_DNA"/>
</dbReference>
<gene>
    <name evidence="2" type="ORF">BpHYR1_013439</name>
</gene>
<sequence>MVLFKLTKTNSRCCQKIKNRIKRNIFTKNTPHKENYFLEQKNESNLPCHHCIYCPEFINQFYLLDELSVGLLGLFVKDKNDANIVECFLHHGFVHQFEQTICFWIQSIIVCFVQYLGKLVYVLFVVMLCGTIILFKKFLILNAFSSLGIWDREFLVAQFGSIREEYKAPFVCI</sequence>
<comment type="caution">
    <text evidence="2">The sequence shown here is derived from an EMBL/GenBank/DDBJ whole genome shotgun (WGS) entry which is preliminary data.</text>
</comment>
<reference evidence="2 3" key="1">
    <citation type="journal article" date="2018" name="Sci. Rep.">
        <title>Genomic signatures of local adaptation to the degree of environmental predictability in rotifers.</title>
        <authorList>
            <person name="Franch-Gras L."/>
            <person name="Hahn C."/>
            <person name="Garcia-Roger E.M."/>
            <person name="Carmona M.J."/>
            <person name="Serra M."/>
            <person name="Gomez A."/>
        </authorList>
    </citation>
    <scope>NUCLEOTIDE SEQUENCE [LARGE SCALE GENOMIC DNA]</scope>
    <source>
        <strain evidence="2">HYR1</strain>
    </source>
</reference>
<feature type="transmembrane region" description="Helical" evidence="1">
    <location>
        <begin position="115"/>
        <end position="135"/>
    </location>
</feature>
<accession>A0A3M7SFM5</accession>
<organism evidence="2 3">
    <name type="scientific">Brachionus plicatilis</name>
    <name type="common">Marine rotifer</name>
    <name type="synonym">Brachionus muelleri</name>
    <dbReference type="NCBI Taxonomy" id="10195"/>
    <lineage>
        <taxon>Eukaryota</taxon>
        <taxon>Metazoa</taxon>
        <taxon>Spiralia</taxon>
        <taxon>Gnathifera</taxon>
        <taxon>Rotifera</taxon>
        <taxon>Eurotatoria</taxon>
        <taxon>Monogononta</taxon>
        <taxon>Pseudotrocha</taxon>
        <taxon>Ploima</taxon>
        <taxon>Brachionidae</taxon>
        <taxon>Brachionus</taxon>
    </lineage>
</organism>
<protein>
    <submittedName>
        <fullName evidence="2">Uncharacterized protein</fullName>
    </submittedName>
</protein>